<dbReference type="AlphaFoldDB" id="A0A366X2J4"/>
<dbReference type="Pfam" id="PF02771">
    <property type="entry name" value="Acyl-CoA_dh_N"/>
    <property type="match status" value="1"/>
</dbReference>
<evidence type="ECO:0000259" key="11">
    <source>
        <dbReference type="Pfam" id="PF00441"/>
    </source>
</evidence>
<evidence type="ECO:0000256" key="9">
    <source>
        <dbReference type="ARBA" id="ARBA00069043"/>
    </source>
</evidence>
<sequence length="589" mass="63222">MDYHLPLRDLTFLLDEVLDLDKTLALPGYEHCDKDTFFAVVDAINGFVCDNLATCNEAGDRPGAKLVDGQVYAAPGFADAYKVFCEDGWNALALEEEYGGQQLPFVLHAALREGMAGSNLAFALIHELNFGVVEALMAHGSDHQKSVYCPQLTSGNWAGTMNLTEPHCGTDLGLIRTKAVANDDGSYAITGNKIFITWGDHDMSENVAHLILARVEGAQPGPRGLSLFLAPKYMLDEENNTTSTRNSITISGIEDKMGIHGSPTCAISFEDTKAWIVGEEGKGLAAMFVMMNAARLSVGQQGLGIAEAAIQTATTYAHERLQGRAEGEHWNPEGPADPLMAHADVRRRLLTAQGEMDAARALAYFGAGLLDEAHRAATFEARGEANTQLSMLTPVLKSYLSELGSRMANEAVQMHGGHGFIKDYGVEQLVRDVRITEIYEGTSAVQARDLVTRKVRGDGGAVVKGFVAEMLAEADALGDDLADVNIALRDAAARLARCTDWVLSAASGDVLSGACDYLEVTALSLCAWMSARIARTASAGAGQQSSDYYADRVDAALAFLARALPRAISHEIIMQAGEPGQIFRADRCL</sequence>
<evidence type="ECO:0000256" key="6">
    <source>
        <dbReference type="ARBA" id="ARBA00051388"/>
    </source>
</evidence>
<reference evidence="15 16" key="1">
    <citation type="submission" date="2018-07" db="EMBL/GenBank/DDBJ databases">
        <title>Modular assembly of carbohydrate-degrading microbial communities in the ocean.</title>
        <authorList>
            <person name="Enke T.N."/>
            <person name="Datta M.S."/>
            <person name="Schwartzman J.A."/>
            <person name="Cermak N."/>
            <person name="Schmitz D.A."/>
            <person name="Barrere J."/>
            <person name="Cordero O.X."/>
        </authorList>
    </citation>
    <scope>NUCLEOTIDE SEQUENCE [LARGE SCALE GENOMIC DNA]</scope>
    <source>
        <strain evidence="15 16">C3M10</strain>
    </source>
</reference>
<dbReference type="InterPro" id="IPR009100">
    <property type="entry name" value="AcylCoA_DH/oxidase_NM_dom_sf"/>
</dbReference>
<dbReference type="InterPro" id="IPR013786">
    <property type="entry name" value="AcylCoA_DH/ox_N"/>
</dbReference>
<dbReference type="InterPro" id="IPR037069">
    <property type="entry name" value="AcylCoA_DH/ox_N_sf"/>
</dbReference>
<dbReference type="InterPro" id="IPR009075">
    <property type="entry name" value="AcylCo_DH/oxidase_C"/>
</dbReference>
<dbReference type="OrthoDB" id="9802867at2"/>
<dbReference type="GO" id="GO:0016627">
    <property type="term" value="F:oxidoreductase activity, acting on the CH-CH group of donors"/>
    <property type="evidence" value="ECO:0007669"/>
    <property type="project" value="InterPro"/>
</dbReference>
<evidence type="ECO:0000256" key="4">
    <source>
        <dbReference type="ARBA" id="ARBA00022827"/>
    </source>
</evidence>
<dbReference type="PANTHER" id="PTHR42803:SF1">
    <property type="entry name" value="BROAD-SPECIFICITY LINEAR ACYL-COA DEHYDROGENASE FADE5"/>
    <property type="match status" value="1"/>
</dbReference>
<organism evidence="15 16">
    <name type="scientific">Phaeobacter gallaeciensis</name>
    <dbReference type="NCBI Taxonomy" id="60890"/>
    <lineage>
        <taxon>Bacteria</taxon>
        <taxon>Pseudomonadati</taxon>
        <taxon>Pseudomonadota</taxon>
        <taxon>Alphaproteobacteria</taxon>
        <taxon>Rhodobacterales</taxon>
        <taxon>Roseobacteraceae</taxon>
        <taxon>Phaeobacter</taxon>
    </lineage>
</organism>
<dbReference type="Pfam" id="PF00441">
    <property type="entry name" value="Acyl-CoA_dh_1"/>
    <property type="match status" value="1"/>
</dbReference>
<comment type="similarity">
    <text evidence="2 10">Belongs to the acyl-CoA dehydrogenase family.</text>
</comment>
<evidence type="ECO:0000259" key="12">
    <source>
        <dbReference type="Pfam" id="PF02770"/>
    </source>
</evidence>
<dbReference type="RefSeq" id="WP_113822733.1">
    <property type="nucleotide sequence ID" value="NZ_QOCE01000015.1"/>
</dbReference>
<dbReference type="Pfam" id="PF12806">
    <property type="entry name" value="Acyl-CoA_dh_C"/>
    <property type="match status" value="1"/>
</dbReference>
<comment type="cofactor">
    <cofactor evidence="1 10">
        <name>FAD</name>
        <dbReference type="ChEBI" id="CHEBI:57692"/>
    </cofactor>
</comment>
<evidence type="ECO:0000256" key="5">
    <source>
        <dbReference type="ARBA" id="ARBA00023002"/>
    </source>
</evidence>
<feature type="domain" description="Acyl-CoA dehydrogenase/oxidase C-terminal" evidence="11">
    <location>
        <begin position="281"/>
        <end position="451"/>
    </location>
</feature>
<keyword evidence="4 10" id="KW-0274">FAD</keyword>
<dbReference type="FunFam" id="2.40.110.10:FF:000031">
    <property type="entry name" value="Acyl-CoA dehydrogenase, putative"/>
    <property type="match status" value="1"/>
</dbReference>
<dbReference type="Proteomes" id="UP000252706">
    <property type="component" value="Unassembled WGS sequence"/>
</dbReference>
<feature type="domain" description="Acyl-CoA dehydrogenase/oxidase N-terminal" evidence="13">
    <location>
        <begin position="79"/>
        <end position="155"/>
    </location>
</feature>
<dbReference type="SUPFAM" id="SSF47203">
    <property type="entry name" value="Acyl-CoA dehydrogenase C-terminal domain-like"/>
    <property type="match status" value="1"/>
</dbReference>
<evidence type="ECO:0000313" key="16">
    <source>
        <dbReference type="Proteomes" id="UP000252706"/>
    </source>
</evidence>
<dbReference type="InterPro" id="IPR046373">
    <property type="entry name" value="Acyl-CoA_Oxase/DH_mid-dom_sf"/>
</dbReference>
<evidence type="ECO:0000256" key="3">
    <source>
        <dbReference type="ARBA" id="ARBA00022630"/>
    </source>
</evidence>
<name>A0A366X2J4_9RHOB</name>
<protein>
    <recommendedName>
        <fullName evidence="9">3-methylmercaptopropionyl-CoA dehydrogenase</fullName>
        <ecNumber evidence="8">1.3.99.41</ecNumber>
    </recommendedName>
</protein>
<dbReference type="Gene3D" id="2.40.110.10">
    <property type="entry name" value="Butyryl-CoA Dehydrogenase, subunit A, domain 2"/>
    <property type="match status" value="1"/>
</dbReference>
<evidence type="ECO:0000256" key="10">
    <source>
        <dbReference type="RuleBase" id="RU362125"/>
    </source>
</evidence>
<feature type="domain" description="Acyl-CoA oxidase/dehydrogenase middle" evidence="12">
    <location>
        <begin position="161"/>
        <end position="271"/>
    </location>
</feature>
<evidence type="ECO:0000313" key="15">
    <source>
        <dbReference type="EMBL" id="RBW58405.1"/>
    </source>
</evidence>
<gene>
    <name evidence="15" type="ORF">DS909_06910</name>
</gene>
<accession>A0A366X2J4</accession>
<dbReference type="InterPro" id="IPR006091">
    <property type="entry name" value="Acyl-CoA_Oxase/DH_mid-dom"/>
</dbReference>
<dbReference type="EMBL" id="QOCE01000015">
    <property type="protein sequence ID" value="RBW58405.1"/>
    <property type="molecule type" value="Genomic_DNA"/>
</dbReference>
<dbReference type="PANTHER" id="PTHR42803">
    <property type="entry name" value="ACYL-COA DEHYDROGENASE"/>
    <property type="match status" value="1"/>
</dbReference>
<dbReference type="InterPro" id="IPR025878">
    <property type="entry name" value="Acyl-CoA_dh-like_C_dom"/>
</dbReference>
<dbReference type="SUPFAM" id="SSF56645">
    <property type="entry name" value="Acyl-CoA dehydrogenase NM domain-like"/>
    <property type="match status" value="1"/>
</dbReference>
<evidence type="ECO:0000256" key="1">
    <source>
        <dbReference type="ARBA" id="ARBA00001974"/>
    </source>
</evidence>
<dbReference type="EC" id="1.3.99.41" evidence="8"/>
<comment type="caution">
    <text evidence="15">The sequence shown here is derived from an EMBL/GenBank/DDBJ whole genome shotgun (WGS) entry which is preliminary data.</text>
</comment>
<dbReference type="Gene3D" id="1.10.540.10">
    <property type="entry name" value="Acyl-CoA dehydrogenase/oxidase, N-terminal domain"/>
    <property type="match status" value="1"/>
</dbReference>
<evidence type="ECO:0000256" key="8">
    <source>
        <dbReference type="ARBA" id="ARBA00066694"/>
    </source>
</evidence>
<comment type="catalytic activity">
    <reaction evidence="6">
        <text>3-(methylsulfanyl)propanoyl-CoA + oxidized [electron-transfer flavoprotein] + H(+) = 3-(methylsulfanyl)acryloyl-CoA + reduced [electron-transfer flavoprotein]</text>
        <dbReference type="Rhea" id="RHEA:52612"/>
        <dbReference type="Rhea" id="RHEA-COMP:10685"/>
        <dbReference type="Rhea" id="RHEA-COMP:10686"/>
        <dbReference type="ChEBI" id="CHEBI:15378"/>
        <dbReference type="ChEBI" id="CHEBI:57692"/>
        <dbReference type="ChEBI" id="CHEBI:58307"/>
        <dbReference type="ChEBI" id="CHEBI:82815"/>
        <dbReference type="ChEBI" id="CHEBI:84994"/>
        <dbReference type="EC" id="1.3.99.41"/>
    </reaction>
    <physiologicalReaction direction="left-to-right" evidence="6">
        <dbReference type="Rhea" id="RHEA:52613"/>
    </physiologicalReaction>
</comment>
<feature type="domain" description="Acetyl-CoA dehydrogenase-like C-terminal" evidence="14">
    <location>
        <begin position="468"/>
        <end position="578"/>
    </location>
</feature>
<dbReference type="InterPro" id="IPR052166">
    <property type="entry name" value="Diverse_Acyl-CoA_DH"/>
</dbReference>
<dbReference type="GO" id="GO:0050660">
    <property type="term" value="F:flavin adenine dinucleotide binding"/>
    <property type="evidence" value="ECO:0007669"/>
    <property type="project" value="InterPro"/>
</dbReference>
<comment type="function">
    <text evidence="7">Involved in the assimilation of dimethylsulphoniopropionate (DMSP), an important compound in the fixation of carbon in marine phytoplankton, by mediating the conversion of 3-(methylthio)propanoyl-CoA (MMPA-CoA) to 3-(methylthio)acryloyl-CoA (MTA-CoA).</text>
</comment>
<evidence type="ECO:0000259" key="14">
    <source>
        <dbReference type="Pfam" id="PF12806"/>
    </source>
</evidence>
<dbReference type="Gene3D" id="1.20.140.10">
    <property type="entry name" value="Butyryl-CoA Dehydrogenase, subunit A, domain 3"/>
    <property type="match status" value="1"/>
</dbReference>
<evidence type="ECO:0000259" key="13">
    <source>
        <dbReference type="Pfam" id="PF02771"/>
    </source>
</evidence>
<dbReference type="InterPro" id="IPR036250">
    <property type="entry name" value="AcylCo_DH-like_C"/>
</dbReference>
<keyword evidence="5 10" id="KW-0560">Oxidoreductase</keyword>
<keyword evidence="3 10" id="KW-0285">Flavoprotein</keyword>
<proteinExistence type="inferred from homology"/>
<dbReference type="Pfam" id="PF02770">
    <property type="entry name" value="Acyl-CoA_dh_M"/>
    <property type="match status" value="1"/>
</dbReference>
<evidence type="ECO:0000256" key="2">
    <source>
        <dbReference type="ARBA" id="ARBA00009347"/>
    </source>
</evidence>
<evidence type="ECO:0000256" key="7">
    <source>
        <dbReference type="ARBA" id="ARBA00058683"/>
    </source>
</evidence>